<organism evidence="4 5">
    <name type="scientific">Caenorhabditis angaria</name>
    <dbReference type="NCBI Taxonomy" id="860376"/>
    <lineage>
        <taxon>Eukaryota</taxon>
        <taxon>Metazoa</taxon>
        <taxon>Ecdysozoa</taxon>
        <taxon>Nematoda</taxon>
        <taxon>Chromadorea</taxon>
        <taxon>Rhabditida</taxon>
        <taxon>Rhabditina</taxon>
        <taxon>Rhabditomorpha</taxon>
        <taxon>Rhabditoidea</taxon>
        <taxon>Rhabditidae</taxon>
        <taxon>Peloderinae</taxon>
        <taxon>Caenorhabditis</taxon>
    </lineage>
</organism>
<name>A0A9P1J223_9PELO</name>
<evidence type="ECO:0000313" key="4">
    <source>
        <dbReference type="EMBL" id="CAI5453583.1"/>
    </source>
</evidence>
<feature type="domain" description="Domain of unknown function DX" evidence="3">
    <location>
        <begin position="292"/>
        <end position="371"/>
    </location>
</feature>
<dbReference type="Proteomes" id="UP001152747">
    <property type="component" value="Unassembled WGS sequence"/>
</dbReference>
<evidence type="ECO:0000259" key="3">
    <source>
        <dbReference type="Pfam" id="PF01666"/>
    </source>
</evidence>
<dbReference type="EMBL" id="CANHGI010000005">
    <property type="protein sequence ID" value="CAI5453583.1"/>
    <property type="molecule type" value="Genomic_DNA"/>
</dbReference>
<proteinExistence type="predicted"/>
<sequence>MLGIKSRLFLFLLIFSVSEIQCQKVVVNAAVYNKNCEVFCEAVKIENNTKWKKCANSSDCETKEEYCELGSEPLGNGKLKFLNEKFCFPTIPLYYEKTLMRCTIDDDCSADGNYCDQNVEKKVAFCATPIKSCKNGPSLTKRPCLDDWDCQKTHKNSKCLEIDDGRKTCCINPEELAKSNCSSGFPTYPFQYCDSSSNPCAYAGESSLKKWCDFDSKICCETENHYYDDLKGKTEMIYCPDHRTVLSAQPGCGNGEDCEIGGNCWKGRCCPDCEVNKLDIKMKFEDLPDKSFMTESPCKFEQESTRLWWWTYCDQKQLKIVQLGKLNIFGEPIELGNSTNCKKSTDCDTIYQENMVCISAGEHKSYCVIMPTLENVNALNVTHFRSAQHRMSVYIQYVVYIGLVGCCILVVVCIADWCYRKSRRRLRV</sequence>
<dbReference type="AlphaFoldDB" id="A0A9P1J223"/>
<dbReference type="Pfam" id="PF01666">
    <property type="entry name" value="DX"/>
    <property type="match status" value="1"/>
</dbReference>
<evidence type="ECO:0000313" key="5">
    <source>
        <dbReference type="Proteomes" id="UP001152747"/>
    </source>
</evidence>
<evidence type="ECO:0000256" key="2">
    <source>
        <dbReference type="SAM" id="SignalP"/>
    </source>
</evidence>
<feature type="transmembrane region" description="Helical" evidence="1">
    <location>
        <begin position="397"/>
        <end position="419"/>
    </location>
</feature>
<reference evidence="4" key="1">
    <citation type="submission" date="2022-11" db="EMBL/GenBank/DDBJ databases">
        <authorList>
            <person name="Kikuchi T."/>
        </authorList>
    </citation>
    <scope>NUCLEOTIDE SEQUENCE</scope>
    <source>
        <strain evidence="4">PS1010</strain>
    </source>
</reference>
<feature type="chain" id="PRO_5040284306" description="Domain of unknown function DX domain-containing protein" evidence="2">
    <location>
        <begin position="23"/>
        <end position="428"/>
    </location>
</feature>
<protein>
    <recommendedName>
        <fullName evidence="3">Domain of unknown function DX domain-containing protein</fullName>
    </recommendedName>
</protein>
<accession>A0A9P1J223</accession>
<keyword evidence="2" id="KW-0732">Signal</keyword>
<evidence type="ECO:0000256" key="1">
    <source>
        <dbReference type="SAM" id="Phobius"/>
    </source>
</evidence>
<keyword evidence="1" id="KW-0812">Transmembrane</keyword>
<keyword evidence="5" id="KW-1185">Reference proteome</keyword>
<gene>
    <name evidence="4" type="ORF">CAMP_LOCUS16220</name>
</gene>
<dbReference type="PANTHER" id="PTHR36157:SF3">
    <property type="entry name" value="DOMAIN OF UNKNOWN FUNCTION DX DOMAIN-CONTAINING PROTEIN"/>
    <property type="match status" value="1"/>
</dbReference>
<feature type="signal peptide" evidence="2">
    <location>
        <begin position="1"/>
        <end position="22"/>
    </location>
</feature>
<comment type="caution">
    <text evidence="4">The sequence shown here is derived from an EMBL/GenBank/DDBJ whole genome shotgun (WGS) entry which is preliminary data.</text>
</comment>
<keyword evidence="1" id="KW-1133">Transmembrane helix</keyword>
<dbReference type="PANTHER" id="PTHR36157">
    <property type="entry name" value="PROTEIN CBG12671-RELATED"/>
    <property type="match status" value="1"/>
</dbReference>
<dbReference type="InterPro" id="IPR002593">
    <property type="entry name" value="DX"/>
</dbReference>
<keyword evidence="1" id="KW-0472">Membrane</keyword>